<sequence length="879" mass="99607">MLVQSSPQEELPPMPQPALVPKPRPQPPRAMPPPVQPAQPVVQPVPKPVAQPVPKPVAQPVPKPVAQPVPKPAVQSVPKPAVQPVQPAAPIPQTASKPVQPVPQHPTQPAQPAQSVPKPAPQPTQPVPKPVAQPTQPAPQPVPRPVAPPAPPAPHPVQPLQPLQPLQPVPRPTPQPLQSVPRPVAQPVPRPMPQPLPQPLHAPQPRPVPQPLSQPMPQPMPRSTPQPMPQPMPRSTPQPIPQPLRTPQVSHARPSPQPLDPFPREGPSMRIVPVMPSITATPAFANPGTEIDVSIVISEKDCVSDDWLGLFKSYQHQALKAITQRQIAKLHYTRIMSNGERFKKYSCRFYAPKHAGRYCFRYFHFNDYYSILDSNEIMVTIRGCDLDEAVDFVQQKINEPSMVSFNINSLHSTFQYVVDWNGWKHPDVLWRILFKLTDPLYETPVPDTYTTQVNSNLKYLLDLLMQQPYLRQQMSDAIFARLSSLVEHYCHICNVFIVDDTEMTAHMRDRHSLPPTCRLVPFSQPFINLLTKQCVLEFKSLCPQPSFYQTRENLINRLMAGFNSHKRFERSVINIYGSSNNGFGTDGSDIDLCLIDPSIDREKIMEIADEVAAILEEMHMEEIDKSRLHARIPVIRFEDPVTHIQSDLCFNNILPIRNTLLLKTYSFIDPRVRILGIIIKKWAKVNRLNNPILKTLSSYGFMLMLIHFLQSAVSPPDLPPNWNGLAPVAGASLPQMVVTSYEGVTYNTYFYQPRDLHLLNRFAQQNTMTVGELLIEFFYYYGYQFDYIHSVVTIRKQGVLDREEKCCDSIWKMMMQLCIEDPFEIDYDVAHVITPTSSSMIQEYFAKSYVMLMNMDAKLKDLNEPNILEELFNISMFKL</sequence>
<feature type="domain" description="C2H2-type" evidence="9">
    <location>
        <begin position="490"/>
        <end position="511"/>
    </location>
</feature>
<dbReference type="EMBL" id="LXWW01000501">
    <property type="protein sequence ID" value="OAO12879.1"/>
    <property type="molecule type" value="Genomic_DNA"/>
</dbReference>
<dbReference type="SUPFAM" id="SSF81301">
    <property type="entry name" value="Nucleotidyltransferase"/>
    <property type="match status" value="1"/>
</dbReference>
<dbReference type="PRINTS" id="PR01217">
    <property type="entry name" value="PRICHEXTENSN"/>
</dbReference>
<evidence type="ECO:0000313" key="11">
    <source>
        <dbReference type="Proteomes" id="UP000078348"/>
    </source>
</evidence>
<feature type="compositionally biased region" description="Pro residues" evidence="8">
    <location>
        <begin position="165"/>
        <end position="175"/>
    </location>
</feature>
<dbReference type="SUPFAM" id="SSF81631">
    <property type="entry name" value="PAP/OAS1 substrate-binding domain"/>
    <property type="match status" value="1"/>
</dbReference>
<feature type="compositionally biased region" description="Pro residues" evidence="8">
    <location>
        <begin position="118"/>
        <end position="159"/>
    </location>
</feature>
<accession>A0A196SA54</accession>
<organism evidence="10 11">
    <name type="scientific">Blastocystis sp. subtype 1 (strain ATCC 50177 / NandII)</name>
    <dbReference type="NCBI Taxonomy" id="478820"/>
    <lineage>
        <taxon>Eukaryota</taxon>
        <taxon>Sar</taxon>
        <taxon>Stramenopiles</taxon>
        <taxon>Bigyra</taxon>
        <taxon>Opalozoa</taxon>
        <taxon>Opalinata</taxon>
        <taxon>Blastocystidae</taxon>
        <taxon>Blastocystis</taxon>
    </lineage>
</organism>
<protein>
    <submittedName>
        <fullName evidence="10">Pre-mRNA processing factor 38</fullName>
    </submittedName>
</protein>
<keyword evidence="7" id="KW-0460">Magnesium</keyword>
<comment type="cofactor">
    <cofactor evidence="1">
        <name>Mn(2+)</name>
        <dbReference type="ChEBI" id="CHEBI:29035"/>
    </cofactor>
</comment>
<evidence type="ECO:0000256" key="4">
    <source>
        <dbReference type="ARBA" id="ARBA00022490"/>
    </source>
</evidence>
<keyword evidence="11" id="KW-1185">Reference proteome</keyword>
<dbReference type="Gene3D" id="3.30.460.10">
    <property type="entry name" value="Beta Polymerase, domain 2"/>
    <property type="match status" value="1"/>
</dbReference>
<keyword evidence="5" id="KW-0808">Transferase</keyword>
<evidence type="ECO:0000256" key="1">
    <source>
        <dbReference type="ARBA" id="ARBA00001936"/>
    </source>
</evidence>
<dbReference type="AlphaFoldDB" id="A0A196SA54"/>
<dbReference type="GO" id="GO:0031123">
    <property type="term" value="P:RNA 3'-end processing"/>
    <property type="evidence" value="ECO:0007669"/>
    <property type="project" value="TreeGrafter"/>
</dbReference>
<dbReference type="InterPro" id="IPR002058">
    <property type="entry name" value="PAP_assoc"/>
</dbReference>
<dbReference type="GO" id="GO:0016779">
    <property type="term" value="F:nucleotidyltransferase activity"/>
    <property type="evidence" value="ECO:0007669"/>
    <property type="project" value="TreeGrafter"/>
</dbReference>
<dbReference type="InterPro" id="IPR054708">
    <property type="entry name" value="MTPAP-like_central"/>
</dbReference>
<evidence type="ECO:0000256" key="7">
    <source>
        <dbReference type="ARBA" id="ARBA00022842"/>
    </source>
</evidence>
<feature type="compositionally biased region" description="Pro residues" evidence="8">
    <location>
        <begin position="10"/>
        <end position="71"/>
    </location>
</feature>
<evidence type="ECO:0000256" key="2">
    <source>
        <dbReference type="ARBA" id="ARBA00001946"/>
    </source>
</evidence>
<dbReference type="PANTHER" id="PTHR12271:SF40">
    <property type="entry name" value="POLY(A) RNA POLYMERASE GLD2"/>
    <property type="match status" value="1"/>
</dbReference>
<proteinExistence type="predicted"/>
<evidence type="ECO:0000256" key="3">
    <source>
        <dbReference type="ARBA" id="ARBA00004496"/>
    </source>
</evidence>
<comment type="caution">
    <text evidence="10">The sequence shown here is derived from an EMBL/GenBank/DDBJ whole genome shotgun (WGS) entry which is preliminary data.</text>
</comment>
<dbReference type="STRING" id="478820.A0A196SA54"/>
<feature type="compositionally biased region" description="Pro residues" evidence="8">
    <location>
        <begin position="184"/>
        <end position="244"/>
    </location>
</feature>
<gene>
    <name evidence="10" type="ORF">AV274_5412</name>
</gene>
<evidence type="ECO:0000259" key="9">
    <source>
        <dbReference type="PROSITE" id="PS00028"/>
    </source>
</evidence>
<evidence type="ECO:0000256" key="6">
    <source>
        <dbReference type="ARBA" id="ARBA00022723"/>
    </source>
</evidence>
<dbReference type="PANTHER" id="PTHR12271">
    <property type="entry name" value="POLY A POLYMERASE CID PAP -RELATED"/>
    <property type="match status" value="1"/>
</dbReference>
<keyword evidence="4" id="KW-0963">Cytoplasm</keyword>
<evidence type="ECO:0000256" key="5">
    <source>
        <dbReference type="ARBA" id="ARBA00022679"/>
    </source>
</evidence>
<dbReference type="CDD" id="cd05402">
    <property type="entry name" value="NT_PAP_TUTase"/>
    <property type="match status" value="1"/>
</dbReference>
<feature type="compositionally biased region" description="Low complexity" evidence="8">
    <location>
        <begin position="72"/>
        <end position="93"/>
    </location>
</feature>
<feature type="region of interest" description="Disordered" evidence="8">
    <location>
        <begin position="1"/>
        <end position="267"/>
    </location>
</feature>
<dbReference type="Pfam" id="PF22600">
    <property type="entry name" value="MTPAP-like_central"/>
    <property type="match status" value="1"/>
</dbReference>
<dbReference type="Pfam" id="PF03828">
    <property type="entry name" value="PAP_assoc"/>
    <property type="match status" value="1"/>
</dbReference>
<dbReference type="OrthoDB" id="407432at2759"/>
<evidence type="ECO:0000256" key="8">
    <source>
        <dbReference type="SAM" id="MobiDB-lite"/>
    </source>
</evidence>
<dbReference type="Gene3D" id="1.10.1410.10">
    <property type="match status" value="1"/>
</dbReference>
<reference evidence="10 11" key="1">
    <citation type="submission" date="2016-05" db="EMBL/GenBank/DDBJ databases">
        <title>Nuclear genome of Blastocystis sp. subtype 1 NandII.</title>
        <authorList>
            <person name="Gentekaki E."/>
            <person name="Curtis B."/>
            <person name="Stairs C."/>
            <person name="Eme L."/>
            <person name="Herman E."/>
            <person name="Klimes V."/>
            <person name="Arias M.C."/>
            <person name="Elias M."/>
            <person name="Hilliou F."/>
            <person name="Klute M."/>
            <person name="Malik S.-B."/>
            <person name="Pightling A."/>
            <person name="Rachubinski R."/>
            <person name="Salas D."/>
            <person name="Schlacht A."/>
            <person name="Suga H."/>
            <person name="Archibald J."/>
            <person name="Ball S.G."/>
            <person name="Clark G."/>
            <person name="Dacks J."/>
            <person name="Van Der Giezen M."/>
            <person name="Tsaousis A."/>
            <person name="Roger A."/>
        </authorList>
    </citation>
    <scope>NUCLEOTIDE SEQUENCE [LARGE SCALE GENOMIC DNA]</scope>
    <source>
        <strain evidence="11">ATCC 50177 / NandII</strain>
    </source>
</reference>
<comment type="cofactor">
    <cofactor evidence="2">
        <name>Mg(2+)</name>
        <dbReference type="ChEBI" id="CHEBI:18420"/>
    </cofactor>
</comment>
<dbReference type="PROSITE" id="PS00028">
    <property type="entry name" value="ZINC_FINGER_C2H2_1"/>
    <property type="match status" value="1"/>
</dbReference>
<evidence type="ECO:0000313" key="10">
    <source>
        <dbReference type="EMBL" id="OAO12879.1"/>
    </source>
</evidence>
<dbReference type="GO" id="GO:0046872">
    <property type="term" value="F:metal ion binding"/>
    <property type="evidence" value="ECO:0007669"/>
    <property type="project" value="UniProtKB-KW"/>
</dbReference>
<dbReference type="InterPro" id="IPR013087">
    <property type="entry name" value="Znf_C2H2_type"/>
</dbReference>
<comment type="subcellular location">
    <subcellularLocation>
        <location evidence="3">Cytoplasm</location>
    </subcellularLocation>
</comment>
<dbReference type="Proteomes" id="UP000078348">
    <property type="component" value="Unassembled WGS sequence"/>
</dbReference>
<feature type="compositionally biased region" description="Low complexity" evidence="8">
    <location>
        <begin position="107"/>
        <end position="117"/>
    </location>
</feature>
<dbReference type="InterPro" id="IPR043519">
    <property type="entry name" value="NT_sf"/>
</dbReference>
<keyword evidence="6" id="KW-0479">Metal-binding</keyword>
<dbReference type="GO" id="GO:0005737">
    <property type="term" value="C:cytoplasm"/>
    <property type="evidence" value="ECO:0007669"/>
    <property type="project" value="UniProtKB-SubCell"/>
</dbReference>
<name>A0A196SA54_BLAHN</name>